<evidence type="ECO:0000256" key="9">
    <source>
        <dbReference type="PIRNR" id="PIRNR001332"/>
    </source>
</evidence>
<dbReference type="EMBL" id="MKIQ01000003">
    <property type="protein sequence ID" value="OFI47772.1"/>
    <property type="molecule type" value="Genomic_DNA"/>
</dbReference>
<dbReference type="RefSeq" id="WP_070787170.1">
    <property type="nucleotide sequence ID" value="NZ_CP075561.1"/>
</dbReference>
<evidence type="ECO:0000256" key="7">
    <source>
        <dbReference type="ARBA" id="ARBA00023061"/>
    </source>
</evidence>
<gene>
    <name evidence="10" type="ORF">BG262_08760</name>
</gene>
<keyword evidence="8 9" id="KW-0456">Lyase</keyword>
<keyword evidence="11" id="KW-1185">Reference proteome</keyword>
<comment type="pathway">
    <text evidence="2 9">Polyol metabolism; (R,R)-butane-2,3-diol biosynthesis; (R,R)-butane-2,3-diol from pyruvate: step 2/3.</text>
</comment>
<proteinExistence type="inferred from homology"/>
<keyword evidence="6 9" id="KW-0210">Decarboxylase</keyword>
<accession>A0A9Q5P184</accession>
<dbReference type="OrthoDB" id="8612680at2"/>
<dbReference type="EC" id="4.1.1.5" evidence="4 9"/>
<sequence length="236" mass="26426">MTDRIKLFQHNTLSALMAGLYAGNLTIDELLTHGDLGIGTVDSIDGELIVLDGKAYQARGDKTITELPGDSLVPYAAVIPHEAEVIGIQRTEITSEDLSEKMESYFDGYNLFRSIKIEGTFKKMHVRMITRAENGERFAKVAEVQPEYIEENVKGTVVGIWTPEMFHGVSVAGFHLHFLSDDHSFGGHVLDYVLEKGQFELGPVHELEQSFPTNDKNFLRADLDVERLKKDIDLSE</sequence>
<dbReference type="GO" id="GO:0047605">
    <property type="term" value="F:acetolactate decarboxylase activity"/>
    <property type="evidence" value="ECO:0007669"/>
    <property type="project" value="UniProtKB-UniRule"/>
</dbReference>
<protein>
    <recommendedName>
        <fullName evidence="5 9">Alpha-acetolactate decarboxylase</fullName>
        <ecNumber evidence="4 9">4.1.1.5</ecNumber>
    </recommendedName>
</protein>
<evidence type="ECO:0000256" key="3">
    <source>
        <dbReference type="ARBA" id="ARBA00007106"/>
    </source>
</evidence>
<comment type="similarity">
    <text evidence="3 9">Belongs to the alpha-acetolactate decarboxylase family.</text>
</comment>
<dbReference type="PIRSF" id="PIRSF001332">
    <property type="entry name" value="Acetolac_decarb"/>
    <property type="match status" value="1"/>
</dbReference>
<dbReference type="Proteomes" id="UP000177273">
    <property type="component" value="Unassembled WGS sequence"/>
</dbReference>
<dbReference type="CDD" id="cd17299">
    <property type="entry name" value="acetolactate_decarboxylase"/>
    <property type="match status" value="1"/>
</dbReference>
<dbReference type="SUPFAM" id="SSF117856">
    <property type="entry name" value="AF0104/ALDC/Ptd012-like"/>
    <property type="match status" value="1"/>
</dbReference>
<organism evidence="10 11">
    <name type="scientific">Floricoccus penangensis</name>
    <dbReference type="NCBI Taxonomy" id="1859475"/>
    <lineage>
        <taxon>Bacteria</taxon>
        <taxon>Bacillati</taxon>
        <taxon>Bacillota</taxon>
        <taxon>Bacilli</taxon>
        <taxon>Lactobacillales</taxon>
        <taxon>Streptococcaceae</taxon>
        <taxon>Floricoccus</taxon>
    </lineage>
</organism>
<dbReference type="Gene3D" id="3.30.1330.80">
    <property type="entry name" value="Hypothetical protein, similar to alpha- acetolactate decarboxylase, domain 2"/>
    <property type="match status" value="2"/>
</dbReference>
<evidence type="ECO:0000256" key="6">
    <source>
        <dbReference type="ARBA" id="ARBA00022793"/>
    </source>
</evidence>
<evidence type="ECO:0000256" key="2">
    <source>
        <dbReference type="ARBA" id="ARBA00005170"/>
    </source>
</evidence>
<name>A0A9Q5P184_9LACT</name>
<dbReference type="InterPro" id="IPR005128">
    <property type="entry name" value="Acetolactate_a_deCO2ase"/>
</dbReference>
<dbReference type="NCBIfam" id="TIGR01252">
    <property type="entry name" value="acetolac_decarb"/>
    <property type="match status" value="1"/>
</dbReference>
<evidence type="ECO:0000256" key="5">
    <source>
        <dbReference type="ARBA" id="ARBA00020164"/>
    </source>
</evidence>
<evidence type="ECO:0000256" key="8">
    <source>
        <dbReference type="ARBA" id="ARBA00023239"/>
    </source>
</evidence>
<comment type="catalytic activity">
    <reaction evidence="1 9">
        <text>(2S)-2-acetolactate + H(+) = (R)-acetoin + CO2</text>
        <dbReference type="Rhea" id="RHEA:21580"/>
        <dbReference type="ChEBI" id="CHEBI:15378"/>
        <dbReference type="ChEBI" id="CHEBI:15686"/>
        <dbReference type="ChEBI" id="CHEBI:16526"/>
        <dbReference type="ChEBI" id="CHEBI:58476"/>
        <dbReference type="EC" id="4.1.1.5"/>
    </reaction>
</comment>
<dbReference type="GO" id="GO:0045151">
    <property type="term" value="P:acetoin biosynthetic process"/>
    <property type="evidence" value="ECO:0007669"/>
    <property type="project" value="UniProtKB-UniRule"/>
</dbReference>
<dbReference type="AlphaFoldDB" id="A0A9Q5P184"/>
<evidence type="ECO:0000313" key="11">
    <source>
        <dbReference type="Proteomes" id="UP000177273"/>
    </source>
</evidence>
<evidence type="ECO:0000256" key="4">
    <source>
        <dbReference type="ARBA" id="ARBA00013204"/>
    </source>
</evidence>
<reference evidence="11" key="1">
    <citation type="submission" date="2016-09" db="EMBL/GenBank/DDBJ databases">
        <title>Draft genome sequence of a novel species of the family Streptococcaceae isolated from flowers.</title>
        <authorList>
            <person name="Chuah L.-O."/>
            <person name="Yap K.-P."/>
            <person name="Thong K.L."/>
            <person name="Liong M.T."/>
            <person name="Ahmad R."/>
            <person name="Rusul G."/>
        </authorList>
    </citation>
    <scope>NUCLEOTIDE SEQUENCE [LARGE SCALE GENOMIC DNA]</scope>
    <source>
        <strain evidence="11">HibF3</strain>
    </source>
</reference>
<evidence type="ECO:0000313" key="10">
    <source>
        <dbReference type="EMBL" id="OFI47772.1"/>
    </source>
</evidence>
<evidence type="ECO:0000256" key="1">
    <source>
        <dbReference type="ARBA" id="ARBA00001784"/>
    </source>
</evidence>
<comment type="caution">
    <text evidence="10">The sequence shown here is derived from an EMBL/GenBank/DDBJ whole genome shotgun (WGS) entry which is preliminary data.</text>
</comment>
<dbReference type="PANTHER" id="PTHR35524">
    <property type="entry name" value="ALPHA-ACETOLACTATE DECARBOXYLASE"/>
    <property type="match status" value="1"/>
</dbReference>
<dbReference type="PANTHER" id="PTHR35524:SF1">
    <property type="entry name" value="ALPHA-ACETOLACTATE DECARBOXYLASE"/>
    <property type="match status" value="1"/>
</dbReference>
<keyword evidence="7 9" id="KW-0005">Acetoin biosynthesis</keyword>
<dbReference type="Pfam" id="PF03306">
    <property type="entry name" value="AAL_decarboxy"/>
    <property type="match status" value="1"/>
</dbReference>